<comment type="caution">
    <text evidence="2">The sequence shown here is derived from an EMBL/GenBank/DDBJ whole genome shotgun (WGS) entry which is preliminary data.</text>
</comment>
<evidence type="ECO:0000313" key="2">
    <source>
        <dbReference type="EMBL" id="MBL0739977.1"/>
    </source>
</evidence>
<protein>
    <submittedName>
        <fullName evidence="2">CDP-alcohol phosphatidyltransferase family protein</fullName>
    </submittedName>
</protein>
<feature type="transmembrane region" description="Helical" evidence="1">
    <location>
        <begin position="60"/>
        <end position="82"/>
    </location>
</feature>
<name>A0ABS1KL60_9BACT</name>
<proteinExistence type="predicted"/>
<evidence type="ECO:0000313" key="3">
    <source>
        <dbReference type="Proteomes" id="UP000613030"/>
    </source>
</evidence>
<feature type="transmembrane region" description="Helical" evidence="1">
    <location>
        <begin position="36"/>
        <end position="54"/>
    </location>
</feature>
<dbReference type="Gene3D" id="1.20.120.1760">
    <property type="match status" value="1"/>
</dbReference>
<dbReference type="InterPro" id="IPR043130">
    <property type="entry name" value="CDP-OH_PTrfase_TM_dom"/>
</dbReference>
<dbReference type="Proteomes" id="UP000613030">
    <property type="component" value="Unassembled WGS sequence"/>
</dbReference>
<organism evidence="2 3">
    <name type="scientific">Chryseolinea lacunae</name>
    <dbReference type="NCBI Taxonomy" id="2801331"/>
    <lineage>
        <taxon>Bacteria</taxon>
        <taxon>Pseudomonadati</taxon>
        <taxon>Bacteroidota</taxon>
        <taxon>Cytophagia</taxon>
        <taxon>Cytophagales</taxon>
        <taxon>Fulvivirgaceae</taxon>
        <taxon>Chryseolinea</taxon>
    </lineage>
</organism>
<reference evidence="2 3" key="1">
    <citation type="submission" date="2021-01" db="EMBL/GenBank/DDBJ databases">
        <title>Chryseolinea sp. Jin1 Genome sequencing and assembly.</title>
        <authorList>
            <person name="Kim I."/>
        </authorList>
    </citation>
    <scope>NUCLEOTIDE SEQUENCE [LARGE SCALE GENOMIC DNA]</scope>
    <source>
        <strain evidence="2 3">Jin1</strain>
    </source>
</reference>
<keyword evidence="1" id="KW-1133">Transmembrane helix</keyword>
<evidence type="ECO:0000256" key="1">
    <source>
        <dbReference type="SAM" id="Phobius"/>
    </source>
</evidence>
<feature type="transmembrane region" description="Helical" evidence="1">
    <location>
        <begin position="129"/>
        <end position="157"/>
    </location>
</feature>
<gene>
    <name evidence="2" type="ORF">JI741_02050</name>
</gene>
<feature type="transmembrane region" description="Helical" evidence="1">
    <location>
        <begin position="177"/>
        <end position="199"/>
    </location>
</feature>
<dbReference type="EMBL" id="JAERRB010000001">
    <property type="protein sequence ID" value="MBL0739977.1"/>
    <property type="molecule type" value="Genomic_DNA"/>
</dbReference>
<keyword evidence="3" id="KW-1185">Reference proteome</keyword>
<sequence length="215" mass="23565">MMTPDQDSRRPIASRDSGWAKQTAAFLAKQGLSPNVISVLSIAFALVSLVAFYLDYRGVGLHFVNMLLAVAGIQGRLIMNLLDGMVAVEHNKKSAVGGIFNEVPDRITDTLIIFGVGLLAKHMAYGMDLAYWAIALSIATAYIRTLGASLHCGHFFIGPMAKQHRMALITVGCVVGIWYGPVFYYLLMVMNVGLIITCYRRLAKIFIHLQKNAVS</sequence>
<keyword evidence="1" id="KW-0472">Membrane</keyword>
<dbReference type="RefSeq" id="WP_202006937.1">
    <property type="nucleotide sequence ID" value="NZ_JAERRB010000001.1"/>
</dbReference>
<keyword evidence="1" id="KW-0812">Transmembrane</keyword>
<accession>A0ABS1KL60</accession>